<name>A0AAD8HWL7_9APIA</name>
<feature type="signal peptide" evidence="3">
    <location>
        <begin position="1"/>
        <end position="26"/>
    </location>
</feature>
<feature type="domain" description="FAS1" evidence="4">
    <location>
        <begin position="29"/>
        <end position="156"/>
    </location>
</feature>
<dbReference type="Gene3D" id="2.30.180.10">
    <property type="entry name" value="FAS1 domain"/>
    <property type="match status" value="2"/>
</dbReference>
<evidence type="ECO:0000256" key="2">
    <source>
        <dbReference type="SAM" id="MobiDB-lite"/>
    </source>
</evidence>
<proteinExistence type="inferred from homology"/>
<accession>A0AAD8HWL7</accession>
<gene>
    <name evidence="5" type="ORF">POM88_030824</name>
</gene>
<dbReference type="AlphaFoldDB" id="A0AAD8HWL7"/>
<comment type="caution">
    <text evidence="5">The sequence shown here is derived from an EMBL/GenBank/DDBJ whole genome shotgun (WGS) entry which is preliminary data.</text>
</comment>
<dbReference type="InterPro" id="IPR052806">
    <property type="entry name" value="Fasciclin-like_AGP"/>
</dbReference>
<sequence>MALRASILQLITLSLMIFSLFSLSTSLPTESILNAVETLSNAGYVVMSLTLQVTSEAVLTSQCRSATVFAPPDYSFTRSGQPSLSLLRFHFSPLALSVDSLKSLPYGTKIPTLFDGKSLTVTSFSSDDRISLNDVKLSRWPIYDDGSLVIFGIDSFFNPEYTSAVQIRNPSFDVGCVVVNDFPKTKGFMFGEASETLRARGYSVMASFLDLQLLGFIGQPKLTVFAPVDEVMVNLAGDIPEYSSLFLRHVIPCKLSWIDMVNVNQGTVLQTYLEGFGMNVTKANDLFVVNGVQVTFPDMYYSDWLVVHGLPEILPLPRTPEHDGSDPDDDNNGDEKFPRAAIASSKPKS</sequence>
<protein>
    <submittedName>
        <fullName evidence="5">Fasciclin-like arabinogalactan protein 20</fullName>
    </submittedName>
</protein>
<dbReference type="PANTHER" id="PTHR33985:SF17">
    <property type="entry name" value="FASCICLIN-LIKE ARABINOGALACTAN PROTEIN 20"/>
    <property type="match status" value="1"/>
</dbReference>
<dbReference type="PANTHER" id="PTHR33985">
    <property type="entry name" value="OS02G0491300 PROTEIN-RELATED"/>
    <property type="match status" value="1"/>
</dbReference>
<keyword evidence="3" id="KW-0732">Signal</keyword>
<dbReference type="InterPro" id="IPR036378">
    <property type="entry name" value="FAS1_dom_sf"/>
</dbReference>
<evidence type="ECO:0000256" key="3">
    <source>
        <dbReference type="SAM" id="SignalP"/>
    </source>
</evidence>
<organism evidence="5 6">
    <name type="scientific">Heracleum sosnowskyi</name>
    <dbReference type="NCBI Taxonomy" id="360622"/>
    <lineage>
        <taxon>Eukaryota</taxon>
        <taxon>Viridiplantae</taxon>
        <taxon>Streptophyta</taxon>
        <taxon>Embryophyta</taxon>
        <taxon>Tracheophyta</taxon>
        <taxon>Spermatophyta</taxon>
        <taxon>Magnoliopsida</taxon>
        <taxon>eudicotyledons</taxon>
        <taxon>Gunneridae</taxon>
        <taxon>Pentapetalae</taxon>
        <taxon>asterids</taxon>
        <taxon>campanulids</taxon>
        <taxon>Apiales</taxon>
        <taxon>Apiaceae</taxon>
        <taxon>Apioideae</taxon>
        <taxon>apioid superclade</taxon>
        <taxon>Tordylieae</taxon>
        <taxon>Tordyliinae</taxon>
        <taxon>Heracleum</taxon>
    </lineage>
</organism>
<evidence type="ECO:0000313" key="5">
    <source>
        <dbReference type="EMBL" id="KAK1374631.1"/>
    </source>
</evidence>
<dbReference type="Proteomes" id="UP001237642">
    <property type="component" value="Unassembled WGS sequence"/>
</dbReference>
<feature type="chain" id="PRO_5042032120" evidence="3">
    <location>
        <begin position="27"/>
        <end position="349"/>
    </location>
</feature>
<feature type="region of interest" description="Disordered" evidence="2">
    <location>
        <begin position="317"/>
        <end position="349"/>
    </location>
</feature>
<evidence type="ECO:0000256" key="1">
    <source>
        <dbReference type="ARBA" id="ARBA00007843"/>
    </source>
</evidence>
<dbReference type="InterPro" id="IPR000782">
    <property type="entry name" value="FAS1_domain"/>
</dbReference>
<dbReference type="Pfam" id="PF02469">
    <property type="entry name" value="Fasciclin"/>
    <property type="match status" value="1"/>
</dbReference>
<reference evidence="5" key="2">
    <citation type="submission" date="2023-05" db="EMBL/GenBank/DDBJ databases">
        <authorList>
            <person name="Schelkunov M.I."/>
        </authorList>
    </citation>
    <scope>NUCLEOTIDE SEQUENCE</scope>
    <source>
        <strain evidence="5">Hsosn_3</strain>
        <tissue evidence="5">Leaf</tissue>
    </source>
</reference>
<evidence type="ECO:0000259" key="4">
    <source>
        <dbReference type="PROSITE" id="PS50213"/>
    </source>
</evidence>
<keyword evidence="6" id="KW-1185">Reference proteome</keyword>
<evidence type="ECO:0000313" key="6">
    <source>
        <dbReference type="Proteomes" id="UP001237642"/>
    </source>
</evidence>
<reference evidence="5" key="1">
    <citation type="submission" date="2023-02" db="EMBL/GenBank/DDBJ databases">
        <title>Genome of toxic invasive species Heracleum sosnowskyi carries increased number of genes despite the absence of recent whole-genome duplications.</title>
        <authorList>
            <person name="Schelkunov M."/>
            <person name="Shtratnikova V."/>
            <person name="Makarenko M."/>
            <person name="Klepikova A."/>
            <person name="Omelchenko D."/>
            <person name="Novikova G."/>
            <person name="Obukhova E."/>
            <person name="Bogdanov V."/>
            <person name="Penin A."/>
            <person name="Logacheva M."/>
        </authorList>
    </citation>
    <scope>NUCLEOTIDE SEQUENCE</scope>
    <source>
        <strain evidence="5">Hsosn_3</strain>
        <tissue evidence="5">Leaf</tissue>
    </source>
</reference>
<comment type="similarity">
    <text evidence="1">Belongs to the fasciclin-like AGP family.</text>
</comment>
<dbReference type="SUPFAM" id="SSF82153">
    <property type="entry name" value="FAS1 domain"/>
    <property type="match status" value="2"/>
</dbReference>
<dbReference type="PROSITE" id="PS50213">
    <property type="entry name" value="FAS1"/>
    <property type="match status" value="1"/>
</dbReference>
<dbReference type="EMBL" id="JAUIZM010000007">
    <property type="protein sequence ID" value="KAK1374631.1"/>
    <property type="molecule type" value="Genomic_DNA"/>
</dbReference>
<dbReference type="SMART" id="SM00554">
    <property type="entry name" value="FAS1"/>
    <property type="match status" value="2"/>
</dbReference>